<dbReference type="Pfam" id="PF08263">
    <property type="entry name" value="LRRNT_2"/>
    <property type="match status" value="1"/>
</dbReference>
<organism evidence="15 16">
    <name type="scientific">Saponaria officinalis</name>
    <name type="common">Common soapwort</name>
    <name type="synonym">Lychnis saponaria</name>
    <dbReference type="NCBI Taxonomy" id="3572"/>
    <lineage>
        <taxon>Eukaryota</taxon>
        <taxon>Viridiplantae</taxon>
        <taxon>Streptophyta</taxon>
        <taxon>Embryophyta</taxon>
        <taxon>Tracheophyta</taxon>
        <taxon>Spermatophyta</taxon>
        <taxon>Magnoliopsida</taxon>
        <taxon>eudicotyledons</taxon>
        <taxon>Gunneridae</taxon>
        <taxon>Pentapetalae</taxon>
        <taxon>Caryophyllales</taxon>
        <taxon>Caryophyllaceae</taxon>
        <taxon>Caryophylleae</taxon>
        <taxon>Saponaria</taxon>
    </lineage>
</organism>
<dbReference type="GO" id="GO:0005886">
    <property type="term" value="C:plasma membrane"/>
    <property type="evidence" value="ECO:0007669"/>
    <property type="project" value="UniProtKB-SubCell"/>
</dbReference>
<keyword evidence="6 12" id="KW-0812">Transmembrane</keyword>
<keyword evidence="9 12" id="KW-1133">Transmembrane helix</keyword>
<dbReference type="InterPro" id="IPR046956">
    <property type="entry name" value="RLP23-like"/>
</dbReference>
<accession>A0AAW1MW06</accession>
<gene>
    <name evidence="15" type="ORF">RND81_02G190300</name>
</gene>
<evidence type="ECO:0000256" key="6">
    <source>
        <dbReference type="ARBA" id="ARBA00022692"/>
    </source>
</evidence>
<feature type="signal peptide" evidence="13">
    <location>
        <begin position="1"/>
        <end position="27"/>
    </location>
</feature>
<keyword evidence="5" id="KW-0433">Leucine-rich repeat</keyword>
<dbReference type="Pfam" id="PF00560">
    <property type="entry name" value="LRR_1"/>
    <property type="match status" value="7"/>
</dbReference>
<dbReference type="EMBL" id="JBDFQZ010000002">
    <property type="protein sequence ID" value="KAK9750356.1"/>
    <property type="molecule type" value="Genomic_DNA"/>
</dbReference>
<evidence type="ECO:0000256" key="2">
    <source>
        <dbReference type="ARBA" id="ARBA00004479"/>
    </source>
</evidence>
<dbReference type="SUPFAM" id="SSF52047">
    <property type="entry name" value="RNI-like"/>
    <property type="match status" value="1"/>
</dbReference>
<evidence type="ECO:0000256" key="4">
    <source>
        <dbReference type="ARBA" id="ARBA00022475"/>
    </source>
</evidence>
<feature type="transmembrane region" description="Helical" evidence="12">
    <location>
        <begin position="803"/>
        <end position="828"/>
    </location>
</feature>
<dbReference type="PRINTS" id="PR00019">
    <property type="entry name" value="LEURICHRPT"/>
</dbReference>
<keyword evidence="8" id="KW-0677">Repeat</keyword>
<evidence type="ECO:0000259" key="14">
    <source>
        <dbReference type="Pfam" id="PF08263"/>
    </source>
</evidence>
<evidence type="ECO:0000256" key="8">
    <source>
        <dbReference type="ARBA" id="ARBA00022737"/>
    </source>
</evidence>
<protein>
    <recommendedName>
        <fullName evidence="14">Leucine-rich repeat-containing N-terminal plant-type domain-containing protein</fullName>
    </recommendedName>
</protein>
<name>A0AAW1MW06_SAPOF</name>
<dbReference type="InterPro" id="IPR032675">
    <property type="entry name" value="LRR_dom_sf"/>
</dbReference>
<dbReference type="PANTHER" id="PTHR48063">
    <property type="entry name" value="LRR RECEPTOR-LIKE KINASE"/>
    <property type="match status" value="1"/>
</dbReference>
<evidence type="ECO:0000256" key="5">
    <source>
        <dbReference type="ARBA" id="ARBA00022614"/>
    </source>
</evidence>
<dbReference type="InterPro" id="IPR013210">
    <property type="entry name" value="LRR_N_plant-typ"/>
</dbReference>
<dbReference type="FunFam" id="3.80.10.10:FF:000213">
    <property type="entry name" value="Tyrosine-sulfated glycopeptide receptor 1"/>
    <property type="match status" value="1"/>
</dbReference>
<dbReference type="PROSITE" id="PS51450">
    <property type="entry name" value="LRR"/>
    <property type="match status" value="1"/>
</dbReference>
<dbReference type="InterPro" id="IPR001611">
    <property type="entry name" value="Leu-rich_rpt"/>
</dbReference>
<evidence type="ECO:0000313" key="15">
    <source>
        <dbReference type="EMBL" id="KAK9750356.1"/>
    </source>
</evidence>
<evidence type="ECO:0000313" key="16">
    <source>
        <dbReference type="Proteomes" id="UP001443914"/>
    </source>
</evidence>
<dbReference type="PANTHER" id="PTHR48063:SF101">
    <property type="entry name" value="LRR RECEPTOR-LIKE SERINE_THREONINE-PROTEIN KINASE FLS2"/>
    <property type="match status" value="1"/>
</dbReference>
<dbReference type="Gene3D" id="3.80.10.10">
    <property type="entry name" value="Ribonuclease Inhibitor"/>
    <property type="match status" value="3"/>
</dbReference>
<keyword evidence="10 12" id="KW-0472">Membrane</keyword>
<comment type="similarity">
    <text evidence="3">Belongs to the RLP family.</text>
</comment>
<dbReference type="SUPFAM" id="SSF52058">
    <property type="entry name" value="L domain-like"/>
    <property type="match status" value="2"/>
</dbReference>
<keyword evidence="7 13" id="KW-0732">Signal</keyword>
<feature type="domain" description="Leucine-rich repeat-containing N-terminal plant-type" evidence="14">
    <location>
        <begin position="43"/>
        <end position="82"/>
    </location>
</feature>
<dbReference type="Proteomes" id="UP001443914">
    <property type="component" value="Unassembled WGS sequence"/>
</dbReference>
<comment type="subcellular location">
    <subcellularLocation>
        <location evidence="1">Cell membrane</location>
    </subcellularLocation>
    <subcellularLocation>
        <location evidence="2">Membrane</location>
        <topology evidence="2">Single-pass type I membrane protein</topology>
    </subcellularLocation>
</comment>
<keyword evidence="16" id="KW-1185">Reference proteome</keyword>
<sequence>MSPKFHTNVHNHLLVLLFYAWLTFCNSNGRSSEVTKIGIQCVESERTVLLKFKQGILVDNCGLLDSWGDGFNCCQWRGVHCSNYSGHVISLRLSAIQGSDYDNYTGCLEGTISDSLLELTGLKYLDLSLNHFQRQFPKFIGSFANLEYLNLSNAGFMGIVPQEIENLSRLLSLDLNCRLYFGGSKMRVESLSWLSRLGLLKRLDLRLDTSLVYLDLSGNKIFRNNIQMSRRAMKFLGTLCNLQTLHLVDTNLNSDFSSIVQSFSLCPQKALTSLDLSANQIWGSISDNINTFSLSLNSNSLKEVFTDDHLSNLSKLSRLDLGYNTELAVHVSAKWIPSFQLDYLSLDSRKVGPDFPLWLTTQKYLTFIGLSNASISATIPVSFFNSLSSKLEYLSMPRNMMHGGLRDVSITFDFPPQIDLSSNNFHGAIPSFLRNVSELYLNKNHISHGLVPFLCQHNKTSLVSLDLSHNVIFDKLPDCWGYFDQLQMLCARKRFWSLHLENNKIWGSLPTSIGMLEKLNVLHISNNNVSGELPSSLVNCKSLVILDLSHNSMTGYIPSTFWDSFKDLSNLTLKSNNFIGALPSSFCQLSRIQILDLSSNVINGTIPRCIYNFKGMANTTNVLASIIFDVSPRIMKDSYDSALITWKRKELFFQGYSSVGLAKTLDFSNNKLEGDIPEGISSLIGLVSINLSRNHLSGGITSKIGQLTSLDVLDLSHNNLLGEIPTSLVTITTLDVLDLSYNNLSGKIPTGTQLQNFDDSAYMENPRLCGAPLPECEGDGGAATITQNGGNASPQNEHHLDDFMLGLYISVVVGLITGFWGVCGALVLKTSWRQAFFRFCDDLKDRIYVIVVVHSARVWRRS</sequence>
<evidence type="ECO:0000256" key="12">
    <source>
        <dbReference type="SAM" id="Phobius"/>
    </source>
</evidence>
<evidence type="ECO:0000256" key="7">
    <source>
        <dbReference type="ARBA" id="ARBA00022729"/>
    </source>
</evidence>
<dbReference type="AlphaFoldDB" id="A0AAW1MW06"/>
<comment type="caution">
    <text evidence="15">The sequence shown here is derived from an EMBL/GenBank/DDBJ whole genome shotgun (WGS) entry which is preliminary data.</text>
</comment>
<evidence type="ECO:0000256" key="11">
    <source>
        <dbReference type="ARBA" id="ARBA00023180"/>
    </source>
</evidence>
<evidence type="ECO:0000256" key="9">
    <source>
        <dbReference type="ARBA" id="ARBA00022989"/>
    </source>
</evidence>
<reference evidence="15" key="1">
    <citation type="submission" date="2024-03" db="EMBL/GenBank/DDBJ databases">
        <title>WGS assembly of Saponaria officinalis var. Norfolk2.</title>
        <authorList>
            <person name="Jenkins J."/>
            <person name="Shu S."/>
            <person name="Grimwood J."/>
            <person name="Barry K."/>
            <person name="Goodstein D."/>
            <person name="Schmutz J."/>
            <person name="Leebens-Mack J."/>
            <person name="Osbourn A."/>
        </authorList>
    </citation>
    <scope>NUCLEOTIDE SEQUENCE [LARGE SCALE GENOMIC DNA]</scope>
    <source>
        <strain evidence="15">JIC</strain>
    </source>
</reference>
<keyword evidence="11" id="KW-0325">Glycoprotein</keyword>
<keyword evidence="4" id="KW-1003">Cell membrane</keyword>
<evidence type="ECO:0000256" key="13">
    <source>
        <dbReference type="SAM" id="SignalP"/>
    </source>
</evidence>
<evidence type="ECO:0000256" key="3">
    <source>
        <dbReference type="ARBA" id="ARBA00009592"/>
    </source>
</evidence>
<evidence type="ECO:0000256" key="1">
    <source>
        <dbReference type="ARBA" id="ARBA00004236"/>
    </source>
</evidence>
<evidence type="ECO:0000256" key="10">
    <source>
        <dbReference type="ARBA" id="ARBA00023136"/>
    </source>
</evidence>
<feature type="chain" id="PRO_5043609683" description="Leucine-rich repeat-containing N-terminal plant-type domain-containing protein" evidence="13">
    <location>
        <begin position="28"/>
        <end position="862"/>
    </location>
</feature>
<proteinExistence type="inferred from homology"/>